<keyword evidence="16" id="KW-1185">Reference proteome</keyword>
<comment type="similarity">
    <text evidence="2 13">Belongs to the LolB family.</text>
</comment>
<dbReference type="InterPro" id="IPR004565">
    <property type="entry name" value="OM_lipoprot_LolB"/>
</dbReference>
<evidence type="ECO:0000256" key="1">
    <source>
        <dbReference type="ARBA" id="ARBA00004459"/>
    </source>
</evidence>
<organism evidence="15 16">
    <name type="scientific">Candidatus Competibacter phosphatis</name>
    <dbReference type="NCBI Taxonomy" id="221280"/>
    <lineage>
        <taxon>Bacteria</taxon>
        <taxon>Pseudomonadati</taxon>
        <taxon>Pseudomonadota</taxon>
        <taxon>Gammaproteobacteria</taxon>
        <taxon>Candidatus Competibacteraceae</taxon>
        <taxon>Candidatus Competibacter</taxon>
    </lineage>
</organism>
<evidence type="ECO:0000256" key="3">
    <source>
        <dbReference type="ARBA" id="ARBA00011245"/>
    </source>
</evidence>
<name>A0ABX1TS08_9GAMM</name>
<evidence type="ECO:0000256" key="14">
    <source>
        <dbReference type="SAM" id="SignalP"/>
    </source>
</evidence>
<evidence type="ECO:0000256" key="12">
    <source>
        <dbReference type="ARBA" id="ARBA00023288"/>
    </source>
</evidence>
<sequence length="209" mass="22939">MSHGTCRWCASRCWGAALMALLIVLAAGCAVAPPTSPTTPDAWVARQSTLARLTQWQADGRIGVVNGQDGWHASFQWAQQDPTYRIDIIGPLGQGRVTIQGDEREVSIQTQDGQRSTAPDPDLLLEQTLGLRLPVTGLRYWVRGLPAPGPTALLQTDAAGRLTRLEQNGWVIEYPSYAPSSVFNLDLPERIVARRMDLGVKLVIEQWTL</sequence>
<accession>A0ABX1TS08</accession>
<evidence type="ECO:0000256" key="2">
    <source>
        <dbReference type="ARBA" id="ARBA00009696"/>
    </source>
</evidence>
<dbReference type="Proteomes" id="UP000760480">
    <property type="component" value="Unassembled WGS sequence"/>
</dbReference>
<protein>
    <recommendedName>
        <fullName evidence="4 13">Outer-membrane lipoprotein LolB</fullName>
    </recommendedName>
</protein>
<dbReference type="CDD" id="cd16326">
    <property type="entry name" value="LolB"/>
    <property type="match status" value="1"/>
</dbReference>
<keyword evidence="11 13" id="KW-0998">Cell outer membrane</keyword>
<dbReference type="InterPro" id="IPR029046">
    <property type="entry name" value="LolA/LolB/LppX"/>
</dbReference>
<comment type="subcellular location">
    <subcellularLocation>
        <location evidence="1 13">Cell outer membrane</location>
        <topology evidence="1 13">Lipid-anchor</topology>
    </subcellularLocation>
</comment>
<evidence type="ECO:0000256" key="10">
    <source>
        <dbReference type="ARBA" id="ARBA00023186"/>
    </source>
</evidence>
<dbReference type="Pfam" id="PF03550">
    <property type="entry name" value="LolB"/>
    <property type="match status" value="1"/>
</dbReference>
<evidence type="ECO:0000256" key="7">
    <source>
        <dbReference type="ARBA" id="ARBA00022927"/>
    </source>
</evidence>
<comment type="subunit">
    <text evidence="3 13">Monomer.</text>
</comment>
<evidence type="ECO:0000313" key="15">
    <source>
        <dbReference type="EMBL" id="NMQ20706.1"/>
    </source>
</evidence>
<feature type="signal peptide" evidence="14">
    <location>
        <begin position="1"/>
        <end position="32"/>
    </location>
</feature>
<evidence type="ECO:0000256" key="4">
    <source>
        <dbReference type="ARBA" id="ARBA00016202"/>
    </source>
</evidence>
<dbReference type="HAMAP" id="MF_00233">
    <property type="entry name" value="LolB"/>
    <property type="match status" value="1"/>
</dbReference>
<keyword evidence="12 13" id="KW-0449">Lipoprotein</keyword>
<dbReference type="Gene3D" id="2.50.20.10">
    <property type="entry name" value="Lipoprotein localisation LolA/LolB/LppX"/>
    <property type="match status" value="1"/>
</dbReference>
<dbReference type="EMBL" id="SPMZ01000059">
    <property type="protein sequence ID" value="NMQ20706.1"/>
    <property type="molecule type" value="Genomic_DNA"/>
</dbReference>
<evidence type="ECO:0000313" key="16">
    <source>
        <dbReference type="Proteomes" id="UP000760480"/>
    </source>
</evidence>
<dbReference type="NCBIfam" id="TIGR00548">
    <property type="entry name" value="lolB"/>
    <property type="match status" value="1"/>
</dbReference>
<reference evidence="15 16" key="1">
    <citation type="submission" date="2019-03" db="EMBL/GenBank/DDBJ databases">
        <title>Metabolic reconstructions from genomes of highly enriched 'Candidatus Accumulibacter' and 'Candidatus Competibacter' bioreactor populations.</title>
        <authorList>
            <person name="Annavajhala M.K."/>
            <person name="Welles L."/>
            <person name="Abbas B."/>
            <person name="Sorokin D."/>
            <person name="Park H."/>
            <person name="Van Loosdrecht M."/>
            <person name="Chandran K."/>
        </authorList>
    </citation>
    <scope>NUCLEOTIDE SEQUENCE [LARGE SCALE GENOMIC DNA]</scope>
    <source>
        <strain evidence="15 16">SBR_G</strain>
    </source>
</reference>
<proteinExistence type="inferred from homology"/>
<evidence type="ECO:0000256" key="6">
    <source>
        <dbReference type="ARBA" id="ARBA00022729"/>
    </source>
</evidence>
<keyword evidence="9 13" id="KW-0564">Palmitate</keyword>
<evidence type="ECO:0000256" key="11">
    <source>
        <dbReference type="ARBA" id="ARBA00023237"/>
    </source>
</evidence>
<keyword evidence="8 13" id="KW-0472">Membrane</keyword>
<keyword evidence="10 13" id="KW-0143">Chaperone</keyword>
<keyword evidence="7 13" id="KW-0653">Protein transport</keyword>
<comment type="caution">
    <text evidence="15">The sequence shown here is derived from an EMBL/GenBank/DDBJ whole genome shotgun (WGS) entry which is preliminary data.</text>
</comment>
<evidence type="ECO:0000256" key="5">
    <source>
        <dbReference type="ARBA" id="ARBA00022448"/>
    </source>
</evidence>
<evidence type="ECO:0000256" key="8">
    <source>
        <dbReference type="ARBA" id="ARBA00023136"/>
    </source>
</evidence>
<dbReference type="SUPFAM" id="SSF89392">
    <property type="entry name" value="Prokaryotic lipoproteins and lipoprotein localization factors"/>
    <property type="match status" value="1"/>
</dbReference>
<keyword evidence="6 13" id="KW-0732">Signal</keyword>
<comment type="function">
    <text evidence="13">Plays a critical role in the incorporation of lipoproteins in the outer membrane after they are released by the LolA protein.</text>
</comment>
<keyword evidence="5 13" id="KW-0813">Transport</keyword>
<feature type="chain" id="PRO_5047033164" description="Outer-membrane lipoprotein LolB" evidence="14">
    <location>
        <begin position="33"/>
        <end position="209"/>
    </location>
</feature>
<evidence type="ECO:0000256" key="9">
    <source>
        <dbReference type="ARBA" id="ARBA00023139"/>
    </source>
</evidence>
<gene>
    <name evidence="13 15" type="primary">lolB</name>
    <name evidence="15" type="ORF">E4P82_16810</name>
</gene>
<evidence type="ECO:0000256" key="13">
    <source>
        <dbReference type="HAMAP-Rule" id="MF_00233"/>
    </source>
</evidence>
<dbReference type="PROSITE" id="PS51257">
    <property type="entry name" value="PROKAR_LIPOPROTEIN"/>
    <property type="match status" value="1"/>
</dbReference>